<dbReference type="RefSeq" id="WP_107888808.1">
    <property type="nucleotide sequence ID" value="NZ_CALFSO010000071.1"/>
</dbReference>
<dbReference type="OrthoDB" id="289937at2"/>
<organism evidence="12 13">
    <name type="scientific">Microvirgula aerodenitrificans</name>
    <dbReference type="NCBI Taxonomy" id="57480"/>
    <lineage>
        <taxon>Bacteria</taxon>
        <taxon>Pseudomonadati</taxon>
        <taxon>Pseudomonadota</taxon>
        <taxon>Betaproteobacteria</taxon>
        <taxon>Neisseriales</taxon>
        <taxon>Aquaspirillaceae</taxon>
        <taxon>Microvirgula</taxon>
    </lineage>
</organism>
<comment type="function">
    <text evidence="1">Flagellum-specific muramidase which hydrolyzes the peptidoglycan layer to assemble the rod structure in the periplasmic space.</text>
</comment>
<dbReference type="KEGG" id="maer:DAI18_04160"/>
<evidence type="ECO:0000313" key="13">
    <source>
        <dbReference type="Proteomes" id="UP000244173"/>
    </source>
</evidence>
<comment type="similarity">
    <text evidence="4">In the C-terminal section; belongs to the glycosyl hydrolase 73 family.</text>
</comment>
<dbReference type="PANTHER" id="PTHR33308">
    <property type="entry name" value="PEPTIDOGLYCAN HYDROLASE FLGJ"/>
    <property type="match status" value="1"/>
</dbReference>
<keyword evidence="7 12" id="KW-0378">Hydrolase</keyword>
<feature type="domain" description="Mannosyl-glycoprotein endo-beta-N-acetylglucosamidase-like" evidence="11">
    <location>
        <begin position="156"/>
        <end position="311"/>
    </location>
</feature>
<comment type="subcellular location">
    <subcellularLocation>
        <location evidence="2">Periplasm</location>
    </subcellularLocation>
</comment>
<dbReference type="SMR" id="A0A2S0P7R6"/>
<evidence type="ECO:0000256" key="5">
    <source>
        <dbReference type="ARBA" id="ARBA00013433"/>
    </source>
</evidence>
<gene>
    <name evidence="12" type="primary">flgJ</name>
    <name evidence="12" type="ORF">DAI18_04160</name>
</gene>
<name>A0A2S0P7R6_9NEIS</name>
<dbReference type="Proteomes" id="UP000244173">
    <property type="component" value="Chromosome"/>
</dbReference>
<dbReference type="PRINTS" id="PR01002">
    <property type="entry name" value="FLGFLGJ"/>
</dbReference>
<keyword evidence="12" id="KW-0282">Flagellum</keyword>
<evidence type="ECO:0000256" key="1">
    <source>
        <dbReference type="ARBA" id="ARBA00002954"/>
    </source>
</evidence>
<dbReference type="SMART" id="SM00047">
    <property type="entry name" value="LYZ2"/>
    <property type="match status" value="1"/>
</dbReference>
<dbReference type="PANTHER" id="PTHR33308:SF9">
    <property type="entry name" value="PEPTIDOGLYCAN HYDROLASE FLGJ"/>
    <property type="match status" value="1"/>
</dbReference>
<dbReference type="NCBIfam" id="TIGR02541">
    <property type="entry name" value="flagell_FlgJ"/>
    <property type="match status" value="1"/>
</dbReference>
<dbReference type="EMBL" id="CP028519">
    <property type="protein sequence ID" value="AVY93327.1"/>
    <property type="molecule type" value="Genomic_DNA"/>
</dbReference>
<dbReference type="InterPro" id="IPR013377">
    <property type="entry name" value="FlgJ"/>
</dbReference>
<dbReference type="GO" id="GO:0071555">
    <property type="term" value="P:cell wall organization"/>
    <property type="evidence" value="ECO:0007669"/>
    <property type="project" value="UniProtKB-KW"/>
</dbReference>
<reference evidence="12 13" key="1">
    <citation type="submission" date="2018-04" db="EMBL/GenBank/DDBJ databases">
        <title>Denitrifier Microvirgula.</title>
        <authorList>
            <person name="Anderson E."/>
            <person name="Jang J."/>
            <person name="Ishii S."/>
        </authorList>
    </citation>
    <scope>NUCLEOTIDE SEQUENCE [LARGE SCALE GENOMIC DNA]</scope>
    <source>
        <strain evidence="12 13">BE2.4</strain>
    </source>
</reference>
<proteinExistence type="inferred from homology"/>
<dbReference type="GO" id="GO:0042597">
    <property type="term" value="C:periplasmic space"/>
    <property type="evidence" value="ECO:0007669"/>
    <property type="project" value="UniProtKB-SubCell"/>
</dbReference>
<evidence type="ECO:0000256" key="9">
    <source>
        <dbReference type="ARBA" id="ARBA00023316"/>
    </source>
</evidence>
<evidence type="ECO:0000256" key="8">
    <source>
        <dbReference type="ARBA" id="ARBA00023295"/>
    </source>
</evidence>
<evidence type="ECO:0000256" key="7">
    <source>
        <dbReference type="ARBA" id="ARBA00022801"/>
    </source>
</evidence>
<dbReference type="GO" id="GO:0004040">
    <property type="term" value="F:amidase activity"/>
    <property type="evidence" value="ECO:0007669"/>
    <property type="project" value="InterPro"/>
</dbReference>
<comment type="similarity">
    <text evidence="3">In the N-terminal section; belongs to the FlgJ family.</text>
</comment>
<dbReference type="STRING" id="1122240.GCA_000620105_00573"/>
<dbReference type="Pfam" id="PF01832">
    <property type="entry name" value="Glucosaminidase"/>
    <property type="match status" value="1"/>
</dbReference>
<dbReference type="Gene3D" id="1.10.530.10">
    <property type="match status" value="1"/>
</dbReference>
<keyword evidence="8" id="KW-0326">Glycosidase</keyword>
<dbReference type="InterPro" id="IPR051056">
    <property type="entry name" value="Glycosyl_Hydrolase_73"/>
</dbReference>
<keyword evidence="12" id="KW-0969">Cilium</keyword>
<evidence type="ECO:0000256" key="2">
    <source>
        <dbReference type="ARBA" id="ARBA00004418"/>
    </source>
</evidence>
<dbReference type="InterPro" id="IPR002901">
    <property type="entry name" value="MGlyc_endo_b_GlcNAc-like_dom"/>
</dbReference>
<evidence type="ECO:0000256" key="6">
    <source>
        <dbReference type="ARBA" id="ARBA00022764"/>
    </source>
</evidence>
<keyword evidence="9" id="KW-0961">Cell wall biogenesis/degradation</keyword>
<keyword evidence="6" id="KW-0574">Periplasm</keyword>
<dbReference type="InterPro" id="IPR019301">
    <property type="entry name" value="Flagellar_prot_FlgJ_N"/>
</dbReference>
<keyword evidence="13" id="KW-1185">Reference proteome</keyword>
<sequence>MASTPISQADIGLAYDTQRLGNLKVLAKDDPKVAARKAASEFEALFLQTLLKTMRETRFDGEEDSNALDTYRGMADQQLAQTMAKGSGMGLGEALYQQILKASGQAADADAPVTRNAEPVKFNSVISPRLQAALSRAQGEEKRYEPMRALDALEAPLAAPVGREDFVQQIAPHARQAAANLGVTPNLVVAHAALESGWGKRNIRNADGSNSHNLFGIKAGGSWQGKTTDIVTTEYENGSPKKKVERFRAYDNYGEAFADYAKLLQNNPRYAGALNTGADAVSFARGLARGGYATDPAYAEKLARVATGTRS</sequence>
<evidence type="ECO:0000256" key="4">
    <source>
        <dbReference type="ARBA" id="ARBA00007974"/>
    </source>
</evidence>
<dbReference type="GO" id="GO:0071973">
    <property type="term" value="P:bacterial-type flagellum-dependent cell motility"/>
    <property type="evidence" value="ECO:0007669"/>
    <property type="project" value="TreeGrafter"/>
</dbReference>
<evidence type="ECO:0000313" key="12">
    <source>
        <dbReference type="EMBL" id="AVY93327.1"/>
    </source>
</evidence>
<dbReference type="GO" id="GO:0044780">
    <property type="term" value="P:bacterial-type flagellum assembly"/>
    <property type="evidence" value="ECO:0007669"/>
    <property type="project" value="InterPro"/>
</dbReference>
<dbReference type="FunFam" id="2.10.70.40:FF:000001">
    <property type="entry name" value="Flagellar assembly peptidoglycan hydrolase FlgJ"/>
    <property type="match status" value="1"/>
</dbReference>
<evidence type="ECO:0000256" key="3">
    <source>
        <dbReference type="ARBA" id="ARBA00006880"/>
    </source>
</evidence>
<dbReference type="Pfam" id="PF10135">
    <property type="entry name" value="Rod-binding"/>
    <property type="match status" value="1"/>
</dbReference>
<accession>A0A2S0P7R6</accession>
<evidence type="ECO:0000259" key="11">
    <source>
        <dbReference type="SMART" id="SM00047"/>
    </source>
</evidence>
<dbReference type="AlphaFoldDB" id="A0A2S0P7R6"/>
<protein>
    <recommendedName>
        <fullName evidence="5">Peptidoglycan hydrolase FlgJ</fullName>
    </recommendedName>
    <alternativeName>
        <fullName evidence="10">Muramidase FlgJ</fullName>
    </alternativeName>
</protein>
<evidence type="ECO:0000256" key="10">
    <source>
        <dbReference type="ARBA" id="ARBA00030835"/>
    </source>
</evidence>
<dbReference type="Gene3D" id="2.10.70.40">
    <property type="entry name" value="peptidoglycan hydrolase"/>
    <property type="match status" value="1"/>
</dbReference>
<keyword evidence="12" id="KW-0966">Cell projection</keyword>
<dbReference type="GO" id="GO:0016798">
    <property type="term" value="F:hydrolase activity, acting on glycosyl bonds"/>
    <property type="evidence" value="ECO:0007669"/>
    <property type="project" value="UniProtKB-KW"/>
</dbReference>